<dbReference type="EMBL" id="VTOW01000008">
    <property type="protein sequence ID" value="NKE73582.1"/>
    <property type="molecule type" value="Genomic_DNA"/>
</dbReference>
<dbReference type="Pfam" id="PF07685">
    <property type="entry name" value="GATase_3"/>
    <property type="match status" value="1"/>
</dbReference>
<evidence type="ECO:0000256" key="3">
    <source>
        <dbReference type="ARBA" id="ARBA00022598"/>
    </source>
</evidence>
<comment type="function">
    <text evidence="8">Catalyzes the ATP-dependent amidation of the two carboxylate groups at positions a and c of cobyrinate, using either L-glutamine or ammonia as the nitrogen source.</text>
</comment>
<evidence type="ECO:0000256" key="5">
    <source>
        <dbReference type="ARBA" id="ARBA00022840"/>
    </source>
</evidence>
<keyword evidence="5 8" id="KW-0067">ATP-binding</keyword>
<dbReference type="NCBIfam" id="TIGR00379">
    <property type="entry name" value="cobB"/>
    <property type="match status" value="1"/>
</dbReference>
<comment type="caution">
    <text evidence="11">The sequence shown here is derived from an EMBL/GenBank/DDBJ whole genome shotgun (WGS) entry which is preliminary data.</text>
</comment>
<evidence type="ECO:0000313" key="12">
    <source>
        <dbReference type="Proteomes" id="UP000534783"/>
    </source>
</evidence>
<dbReference type="AlphaFoldDB" id="A0A7X6DUQ6"/>
<dbReference type="Pfam" id="PF01656">
    <property type="entry name" value="CbiA"/>
    <property type="match status" value="1"/>
</dbReference>
<dbReference type="InterPro" id="IPR011698">
    <property type="entry name" value="GATase_3"/>
</dbReference>
<evidence type="ECO:0000256" key="1">
    <source>
        <dbReference type="ARBA" id="ARBA00001946"/>
    </source>
</evidence>
<dbReference type="CDD" id="cd03130">
    <property type="entry name" value="GATase1_CobB"/>
    <property type="match status" value="1"/>
</dbReference>
<dbReference type="RefSeq" id="WP_168063541.1">
    <property type="nucleotide sequence ID" value="NZ_VTOW01000008.1"/>
</dbReference>
<dbReference type="UniPathway" id="UPA00148">
    <property type="reaction ID" value="UER00231"/>
</dbReference>
<dbReference type="PROSITE" id="PS51274">
    <property type="entry name" value="GATASE_COBBQ"/>
    <property type="match status" value="1"/>
</dbReference>
<feature type="active site" description="Nucleophile" evidence="8">
    <location>
        <position position="331"/>
    </location>
</feature>
<dbReference type="Proteomes" id="UP000534783">
    <property type="component" value="Unassembled WGS sequence"/>
</dbReference>
<dbReference type="PANTHER" id="PTHR43873:SF1">
    <property type="entry name" value="COBYRINATE A,C-DIAMIDE SYNTHASE"/>
    <property type="match status" value="1"/>
</dbReference>
<feature type="domain" description="CobQ/CobB/MinD/ParA nucleotide binding" evidence="9">
    <location>
        <begin position="7"/>
        <end position="192"/>
    </location>
</feature>
<evidence type="ECO:0000259" key="9">
    <source>
        <dbReference type="Pfam" id="PF01656"/>
    </source>
</evidence>
<dbReference type="CDD" id="cd05388">
    <property type="entry name" value="CobB_N"/>
    <property type="match status" value="1"/>
</dbReference>
<dbReference type="Gene3D" id="3.40.50.300">
    <property type="entry name" value="P-loop containing nucleotide triphosphate hydrolases"/>
    <property type="match status" value="2"/>
</dbReference>
<evidence type="ECO:0000256" key="6">
    <source>
        <dbReference type="ARBA" id="ARBA00022842"/>
    </source>
</evidence>
<comment type="catalytic activity">
    <reaction evidence="8">
        <text>cob(II)yrinate + 2 L-glutamine + 2 ATP + 2 H2O = cob(II)yrinate a,c diamide + 2 L-glutamate + 2 ADP + 2 phosphate + 2 H(+)</text>
        <dbReference type="Rhea" id="RHEA:26289"/>
        <dbReference type="ChEBI" id="CHEBI:15377"/>
        <dbReference type="ChEBI" id="CHEBI:15378"/>
        <dbReference type="ChEBI" id="CHEBI:29985"/>
        <dbReference type="ChEBI" id="CHEBI:30616"/>
        <dbReference type="ChEBI" id="CHEBI:43474"/>
        <dbReference type="ChEBI" id="CHEBI:58359"/>
        <dbReference type="ChEBI" id="CHEBI:58537"/>
        <dbReference type="ChEBI" id="CHEBI:58894"/>
        <dbReference type="ChEBI" id="CHEBI:456216"/>
        <dbReference type="EC" id="6.3.5.11"/>
    </reaction>
</comment>
<feature type="site" description="Increases nucleophilicity of active site Cys" evidence="8">
    <location>
        <position position="441"/>
    </location>
</feature>
<evidence type="ECO:0000256" key="7">
    <source>
        <dbReference type="ARBA" id="ARBA00022962"/>
    </source>
</evidence>
<dbReference type="SUPFAM" id="SSF52540">
    <property type="entry name" value="P-loop containing nucleoside triphosphate hydrolases"/>
    <property type="match status" value="1"/>
</dbReference>
<keyword evidence="12" id="KW-1185">Reference proteome</keyword>
<reference evidence="11 12" key="1">
    <citation type="journal article" date="2020" name="Nature">
        <title>Bacterial chemolithoautotrophy via manganese oxidation.</title>
        <authorList>
            <person name="Yu H."/>
            <person name="Leadbetter J.R."/>
        </authorList>
    </citation>
    <scope>NUCLEOTIDE SEQUENCE [LARGE SCALE GENOMIC DNA]</scope>
    <source>
        <strain evidence="11 12">Mn-1</strain>
    </source>
</reference>
<evidence type="ECO:0000313" key="11">
    <source>
        <dbReference type="EMBL" id="NKE73582.1"/>
    </source>
</evidence>
<comment type="miscellaneous">
    <text evidence="8">The a and c carboxylates of cobyrinate are activated for nucleophilic attack via formation of a phosphorylated intermediate by ATP. CbiA catalyzes first the amidation of the c-carboxylate, and then that of the a-carboxylate.</text>
</comment>
<organism evidence="11 12">
    <name type="scientific">Candidatus Manganitrophus noduliformans</name>
    <dbReference type="NCBI Taxonomy" id="2606439"/>
    <lineage>
        <taxon>Bacteria</taxon>
        <taxon>Pseudomonadati</taxon>
        <taxon>Nitrospirota</taxon>
        <taxon>Nitrospiria</taxon>
        <taxon>Candidatus Troglogloeales</taxon>
        <taxon>Candidatus Manganitrophaceae</taxon>
        <taxon>Candidatus Manganitrophus</taxon>
    </lineage>
</organism>
<dbReference type="InterPro" id="IPR027417">
    <property type="entry name" value="P-loop_NTPase"/>
</dbReference>
<sequence>MKRSGFLIAGTHSGVGKTTVTLALLEALIRRGMKVQAFKVGPDYLDPTFHRVATGRPSRNLDGWMMGRSEVLKSFARASDDADLSVIEGVMGLFDGLRGRSEEGSSAQIAKWLSMPVILVIDAGGLARTAAALVRGCQALDPELKISGVIFNRIGSKNHLDILREAVESACAVPVLGGFPKEEGIALPERHLGLVRAAESLSPSIRERLAEMAETFLDLNQIVKMEYSVEAAVPFRSVRGENKPARCRIGTALDAAFHFYYQDNFDLLEGAGAELLFFSPLNEVEIPADLDGLYFGGGYPEVYAERLSKNESMLASIRRFAIGGGPIYAECGGLMYLANRIETAEGGAFPMVGLLPGQVRMGKKLKALGYRAIEAQEPSLLLEKGGKARGHEFHYSEWIESPSPDSVNGLKRPYRLFRGGESSEGREEGFYCDHLLASYVHLHFASNPNIPERWISLCEAFRRRIGSSGAKK</sequence>
<dbReference type="InterPro" id="IPR029062">
    <property type="entry name" value="Class_I_gatase-like"/>
</dbReference>
<gene>
    <name evidence="8" type="primary">cbiA</name>
    <name evidence="11" type="ORF">MNODULE_22740</name>
</gene>
<evidence type="ECO:0000259" key="10">
    <source>
        <dbReference type="Pfam" id="PF07685"/>
    </source>
</evidence>
<dbReference type="HAMAP" id="MF_00027">
    <property type="entry name" value="CobB_CbiA"/>
    <property type="match status" value="1"/>
</dbReference>
<proteinExistence type="inferred from homology"/>
<dbReference type="GO" id="GO:0005524">
    <property type="term" value="F:ATP binding"/>
    <property type="evidence" value="ECO:0007669"/>
    <property type="project" value="UniProtKB-UniRule"/>
</dbReference>
<dbReference type="PANTHER" id="PTHR43873">
    <property type="entry name" value="COBYRINATE A,C-DIAMIDE SYNTHASE"/>
    <property type="match status" value="1"/>
</dbReference>
<name>A0A7X6DUQ6_9BACT</name>
<keyword evidence="3 8" id="KW-0436">Ligase</keyword>
<evidence type="ECO:0000256" key="2">
    <source>
        <dbReference type="ARBA" id="ARBA00022573"/>
    </source>
</evidence>
<evidence type="ECO:0000256" key="8">
    <source>
        <dbReference type="HAMAP-Rule" id="MF_00027"/>
    </source>
</evidence>
<dbReference type="InterPro" id="IPR004484">
    <property type="entry name" value="CbiA/CobB_synth"/>
</dbReference>
<keyword evidence="6 8" id="KW-0460">Magnesium</keyword>
<comment type="domain">
    <text evidence="8">Comprises of two domains. The C-terminal domain contains the binding site for glutamine and catalyzes the hydrolysis of this substrate to glutamate and ammonia. The N-terminal domain is anticipated to bind ATP and cobyrinate and catalyzes the ultimate synthesis of the diamide product. The ammonia produced via the glutaminase domain is probably translocated to the adjacent domain via a molecular tunnel, where it reacts with an activated intermediate.</text>
</comment>
<evidence type="ECO:0000256" key="4">
    <source>
        <dbReference type="ARBA" id="ARBA00022741"/>
    </source>
</evidence>
<feature type="domain" description="CobB/CobQ-like glutamine amidotransferase" evidence="10">
    <location>
        <begin position="248"/>
        <end position="447"/>
    </location>
</feature>
<protein>
    <recommendedName>
        <fullName evidence="8">Cobyrinate a,c-diamide synthase</fullName>
        <ecNumber evidence="8">6.3.5.11</ecNumber>
    </recommendedName>
    <alternativeName>
        <fullName evidence="8">Cobyrinic acid a,c-diamide synthetase</fullName>
    </alternativeName>
</protein>
<keyword evidence="4 8" id="KW-0547">Nucleotide-binding</keyword>
<dbReference type="GO" id="GO:0009236">
    <property type="term" value="P:cobalamin biosynthetic process"/>
    <property type="evidence" value="ECO:0007669"/>
    <property type="project" value="UniProtKB-UniRule"/>
</dbReference>
<comment type="cofactor">
    <cofactor evidence="1 8">
        <name>Mg(2+)</name>
        <dbReference type="ChEBI" id="CHEBI:18420"/>
    </cofactor>
</comment>
<dbReference type="GO" id="GO:0042242">
    <property type="term" value="F:cobyrinic acid a,c-diamide synthase activity"/>
    <property type="evidence" value="ECO:0007669"/>
    <property type="project" value="UniProtKB-UniRule"/>
</dbReference>
<keyword evidence="2 8" id="KW-0169">Cobalamin biosynthesis</keyword>
<comment type="similarity">
    <text evidence="8">Belongs to the CobB/CbiA family.</text>
</comment>
<dbReference type="InterPro" id="IPR002586">
    <property type="entry name" value="CobQ/CobB/MinD/ParA_Nub-bd_dom"/>
</dbReference>
<accession>A0A7X6DUQ6</accession>
<dbReference type="NCBIfam" id="NF002204">
    <property type="entry name" value="PRK01077.1"/>
    <property type="match status" value="1"/>
</dbReference>
<keyword evidence="7 8" id="KW-0315">Glutamine amidotransferase</keyword>
<dbReference type="EC" id="6.3.5.11" evidence="8"/>
<dbReference type="SUPFAM" id="SSF52317">
    <property type="entry name" value="Class I glutamine amidotransferase-like"/>
    <property type="match status" value="1"/>
</dbReference>
<dbReference type="Gene3D" id="3.40.50.880">
    <property type="match status" value="1"/>
</dbReference>
<comment type="pathway">
    <text evidence="8">Cofactor biosynthesis; adenosylcobalamin biosynthesis; cob(II)yrinate a,c-diamide from sirohydrochlorin (anaerobic route): step 10/10.</text>
</comment>